<dbReference type="NCBIfam" id="TIGR00002">
    <property type="entry name" value="S16"/>
    <property type="match status" value="1"/>
</dbReference>
<dbReference type="PATRIC" id="fig|1359163.3.peg.598"/>
<dbReference type="RefSeq" id="WP_045808991.1">
    <property type="nucleotide sequence ID" value="NZ_LANX01000001.1"/>
</dbReference>
<organism evidence="4 5">
    <name type="scientific">Candidatus Neoehrlichia procyonis str. RAC413</name>
    <dbReference type="NCBI Taxonomy" id="1359163"/>
    <lineage>
        <taxon>Bacteria</taxon>
        <taxon>Pseudomonadati</taxon>
        <taxon>Pseudomonadota</taxon>
        <taxon>Alphaproteobacteria</taxon>
        <taxon>Rickettsiales</taxon>
        <taxon>Anaplasmataceae</taxon>
        <taxon>Candidatus Neoehrlichia</taxon>
    </lineage>
</organism>
<accession>A0A0F3NQR2</accession>
<comment type="caution">
    <text evidence="4">The sequence shown here is derived from an EMBL/GenBank/DDBJ whole genome shotgun (WGS) entry which is preliminary data.</text>
</comment>
<evidence type="ECO:0000256" key="3">
    <source>
        <dbReference type="HAMAP-Rule" id="MF_00385"/>
    </source>
</evidence>
<name>A0A0F3NQR2_9RICK</name>
<dbReference type="SUPFAM" id="SSF54565">
    <property type="entry name" value="Ribosomal protein S16"/>
    <property type="match status" value="1"/>
</dbReference>
<dbReference type="GO" id="GO:0003735">
    <property type="term" value="F:structural constituent of ribosome"/>
    <property type="evidence" value="ECO:0007669"/>
    <property type="project" value="InterPro"/>
</dbReference>
<dbReference type="GO" id="GO:0006412">
    <property type="term" value="P:translation"/>
    <property type="evidence" value="ECO:0007669"/>
    <property type="project" value="UniProtKB-UniRule"/>
</dbReference>
<dbReference type="Gene3D" id="3.30.1320.10">
    <property type="match status" value="1"/>
</dbReference>
<dbReference type="STRING" id="1359163.NLO413_0615"/>
<dbReference type="InterPro" id="IPR000307">
    <property type="entry name" value="Ribosomal_bS16"/>
</dbReference>
<proteinExistence type="inferred from homology"/>
<evidence type="ECO:0000256" key="2">
    <source>
        <dbReference type="ARBA" id="ARBA00023274"/>
    </source>
</evidence>
<dbReference type="Proteomes" id="UP000033562">
    <property type="component" value="Unassembled WGS sequence"/>
</dbReference>
<gene>
    <name evidence="3 4" type="primary">rpsP</name>
    <name evidence="4" type="ORF">NLO413_0615</name>
</gene>
<dbReference type="OrthoDB" id="9807878at2"/>
<keyword evidence="5" id="KW-1185">Reference proteome</keyword>
<keyword evidence="1 3" id="KW-0689">Ribosomal protein</keyword>
<comment type="similarity">
    <text evidence="3">Belongs to the bacterial ribosomal protein bS16 family.</text>
</comment>
<dbReference type="PANTHER" id="PTHR12919">
    <property type="entry name" value="30S RIBOSOMAL PROTEIN S16"/>
    <property type="match status" value="1"/>
</dbReference>
<dbReference type="AlphaFoldDB" id="A0A0F3NQR2"/>
<evidence type="ECO:0000313" key="5">
    <source>
        <dbReference type="Proteomes" id="UP000033562"/>
    </source>
</evidence>
<sequence>MSVKVRLARFGVKKKPFYRIVVSDSRVQRDGKFIELLGFYNPMVPHDHISFIKIKVDRLKYWLSVGAQPTDRISWFIKKGIINLSNELQQQVN</sequence>
<keyword evidence="2 3" id="KW-0687">Ribonucleoprotein</keyword>
<dbReference type="GO" id="GO:0005737">
    <property type="term" value="C:cytoplasm"/>
    <property type="evidence" value="ECO:0007669"/>
    <property type="project" value="UniProtKB-ARBA"/>
</dbReference>
<dbReference type="GO" id="GO:0015935">
    <property type="term" value="C:small ribosomal subunit"/>
    <property type="evidence" value="ECO:0007669"/>
    <property type="project" value="TreeGrafter"/>
</dbReference>
<dbReference type="Pfam" id="PF00886">
    <property type="entry name" value="Ribosomal_S16"/>
    <property type="match status" value="1"/>
</dbReference>
<evidence type="ECO:0000313" key="4">
    <source>
        <dbReference type="EMBL" id="KJV69234.1"/>
    </source>
</evidence>
<dbReference type="EMBL" id="LANX01000001">
    <property type="protein sequence ID" value="KJV69234.1"/>
    <property type="molecule type" value="Genomic_DNA"/>
</dbReference>
<dbReference type="HAMAP" id="MF_00385">
    <property type="entry name" value="Ribosomal_bS16"/>
    <property type="match status" value="1"/>
</dbReference>
<dbReference type="InterPro" id="IPR023803">
    <property type="entry name" value="Ribosomal_bS16_dom_sf"/>
</dbReference>
<reference evidence="4 5" key="1">
    <citation type="submission" date="2015-02" db="EMBL/GenBank/DDBJ databases">
        <title>Genome Sequencing of Rickettsiales.</title>
        <authorList>
            <person name="Daugherty S.C."/>
            <person name="Su Q."/>
            <person name="Abolude K."/>
            <person name="Beier-Sexton M."/>
            <person name="Carlyon J.A."/>
            <person name="Carter R."/>
            <person name="Day N.P."/>
            <person name="Dumler S.J."/>
            <person name="Dyachenko V."/>
            <person name="Godinez A."/>
            <person name="Kurtti T.J."/>
            <person name="Lichay M."/>
            <person name="Mullins K.E."/>
            <person name="Ott S."/>
            <person name="Pappas-Brown V."/>
            <person name="Paris D.H."/>
            <person name="Patel P."/>
            <person name="Richards A.L."/>
            <person name="Sadzewicz L."/>
            <person name="Sears K."/>
            <person name="Seidman D."/>
            <person name="Sengamalay N."/>
            <person name="Stenos J."/>
            <person name="Tallon L.J."/>
            <person name="Vincent G."/>
            <person name="Fraser C.M."/>
            <person name="Munderloh U."/>
            <person name="Dunning-Hotopp J.C."/>
        </authorList>
    </citation>
    <scope>NUCLEOTIDE SEQUENCE [LARGE SCALE GENOMIC DNA]</scope>
    <source>
        <strain evidence="4 5">RAC413</strain>
    </source>
</reference>
<evidence type="ECO:0000256" key="1">
    <source>
        <dbReference type="ARBA" id="ARBA00022980"/>
    </source>
</evidence>
<protein>
    <recommendedName>
        <fullName evidence="3">Small ribosomal subunit protein bS16</fullName>
    </recommendedName>
</protein>
<dbReference type="PANTHER" id="PTHR12919:SF20">
    <property type="entry name" value="SMALL RIBOSOMAL SUBUNIT PROTEIN BS16M"/>
    <property type="match status" value="1"/>
</dbReference>